<dbReference type="AlphaFoldDB" id="A0A8E2EJW5"/>
<dbReference type="GO" id="GO:0004301">
    <property type="term" value="F:epoxide hydrolase activity"/>
    <property type="evidence" value="ECO:0007669"/>
    <property type="project" value="TreeGrafter"/>
</dbReference>
<dbReference type="InterPro" id="IPR029058">
    <property type="entry name" value="AB_hydrolase_fold"/>
</dbReference>
<dbReference type="InterPro" id="IPR016292">
    <property type="entry name" value="Epoxide_hydrolase"/>
</dbReference>
<dbReference type="PANTHER" id="PTHR21661:SF35">
    <property type="entry name" value="EPOXIDE HYDROLASE"/>
    <property type="match status" value="1"/>
</dbReference>
<evidence type="ECO:0000256" key="2">
    <source>
        <dbReference type="ARBA" id="ARBA00022797"/>
    </source>
</evidence>
<dbReference type="InterPro" id="IPR010497">
    <property type="entry name" value="Epoxide_hydro_N"/>
</dbReference>
<dbReference type="OrthoDB" id="7130006at2759"/>
<feature type="active site" description="Proton acceptor" evidence="4">
    <location>
        <position position="367"/>
    </location>
</feature>
<name>A0A8E2EJW5_9PEZI</name>
<evidence type="ECO:0000313" key="7">
    <source>
        <dbReference type="Proteomes" id="UP000250266"/>
    </source>
</evidence>
<dbReference type="GO" id="GO:0097176">
    <property type="term" value="P:epoxide metabolic process"/>
    <property type="evidence" value="ECO:0007669"/>
    <property type="project" value="TreeGrafter"/>
</dbReference>
<proteinExistence type="inferred from homology"/>
<feature type="domain" description="Epoxide hydrolase N-terminal" evidence="5">
    <location>
        <begin position="3"/>
        <end position="112"/>
    </location>
</feature>
<dbReference type="PRINTS" id="PR00412">
    <property type="entry name" value="EPOXHYDRLASE"/>
</dbReference>
<evidence type="ECO:0000256" key="1">
    <source>
        <dbReference type="ARBA" id="ARBA00010088"/>
    </source>
</evidence>
<sequence length="401" mass="45315">MAVRPFKISVPQTKIDMLKQKLSLADFPDELESAGWDMGVPLGDIKRLAKAWEKWDWRQAEKRLNQVPQFETDIEVDGFGSLEIHFVYQKSDVPGAIPLLFVHGWPGSFIEVLDILPLLAERNGSDPAFHIVAPSLPNYGFSQGVSKRGFALTQYAETCHKLMLQLGYTEYVTQGGDWGFSVTRFIGILYPEHCKASHVNLVRASVPTWRKNPILALQHSLSPYTEKEKKGLERTAWFRKEGIGYYHEQSTKPQTLAYSLHDSPVGLLAWIFEKLHDWTDGYVWTDDQIFTWISIYQFSRAGPGAAHRIYYEVAHSPSKGQEMYDYIPGVVLGLSYNPHEVCVVPATWGKTLGPVVYEAFNDRGGRHFYASEYPALLARDLKAMFGRKGGAYGVVKGNVGY</sequence>
<keyword evidence="7" id="KW-1185">Reference proteome</keyword>
<dbReference type="PANTHER" id="PTHR21661">
    <property type="entry name" value="EPOXIDE HYDROLASE 1-RELATED"/>
    <property type="match status" value="1"/>
</dbReference>
<dbReference type="Gene3D" id="3.40.50.1820">
    <property type="entry name" value="alpha/beta hydrolase"/>
    <property type="match status" value="1"/>
</dbReference>
<evidence type="ECO:0000256" key="3">
    <source>
        <dbReference type="ARBA" id="ARBA00022801"/>
    </source>
</evidence>
<evidence type="ECO:0000313" key="6">
    <source>
        <dbReference type="EMBL" id="OCK85372.1"/>
    </source>
</evidence>
<keyword evidence="3 6" id="KW-0378">Hydrolase</keyword>
<protein>
    <submittedName>
        <fullName evidence="6">Epoxide hydrolase-like protein</fullName>
    </submittedName>
</protein>
<dbReference type="EMBL" id="KV744820">
    <property type="protein sequence ID" value="OCK85372.1"/>
    <property type="molecule type" value="Genomic_DNA"/>
</dbReference>
<dbReference type="SUPFAM" id="SSF53474">
    <property type="entry name" value="alpha/beta-Hydrolases"/>
    <property type="match status" value="1"/>
</dbReference>
<dbReference type="PIRSF" id="PIRSF001112">
    <property type="entry name" value="Epoxide_hydrolase"/>
    <property type="match status" value="1"/>
</dbReference>
<accession>A0A8E2EJW5</accession>
<evidence type="ECO:0000256" key="4">
    <source>
        <dbReference type="PIRSR" id="PIRSR001112-1"/>
    </source>
</evidence>
<evidence type="ECO:0000259" key="5">
    <source>
        <dbReference type="Pfam" id="PF06441"/>
    </source>
</evidence>
<reference evidence="6 7" key="1">
    <citation type="journal article" date="2016" name="Nat. Commun.">
        <title>Ectomycorrhizal ecology is imprinted in the genome of the dominant symbiotic fungus Cenococcum geophilum.</title>
        <authorList>
            <consortium name="DOE Joint Genome Institute"/>
            <person name="Peter M."/>
            <person name="Kohler A."/>
            <person name="Ohm R.A."/>
            <person name="Kuo A."/>
            <person name="Krutzmann J."/>
            <person name="Morin E."/>
            <person name="Arend M."/>
            <person name="Barry K.W."/>
            <person name="Binder M."/>
            <person name="Choi C."/>
            <person name="Clum A."/>
            <person name="Copeland A."/>
            <person name="Grisel N."/>
            <person name="Haridas S."/>
            <person name="Kipfer T."/>
            <person name="LaButti K."/>
            <person name="Lindquist E."/>
            <person name="Lipzen A."/>
            <person name="Maire R."/>
            <person name="Meier B."/>
            <person name="Mihaltcheva S."/>
            <person name="Molinier V."/>
            <person name="Murat C."/>
            <person name="Poggeler S."/>
            <person name="Quandt C.A."/>
            <person name="Sperisen C."/>
            <person name="Tritt A."/>
            <person name="Tisserant E."/>
            <person name="Crous P.W."/>
            <person name="Henrissat B."/>
            <person name="Nehls U."/>
            <person name="Egli S."/>
            <person name="Spatafora J.W."/>
            <person name="Grigoriev I.V."/>
            <person name="Martin F.M."/>
        </authorList>
    </citation>
    <scope>NUCLEOTIDE SEQUENCE [LARGE SCALE GENOMIC DNA]</scope>
    <source>
        <strain evidence="6 7">CBS 459.81</strain>
    </source>
</reference>
<comment type="similarity">
    <text evidence="1">Belongs to the peptidase S33 family.</text>
</comment>
<keyword evidence="2" id="KW-0058">Aromatic hydrocarbons catabolism</keyword>
<gene>
    <name evidence="6" type="ORF">K432DRAFT_286918</name>
</gene>
<dbReference type="Pfam" id="PF06441">
    <property type="entry name" value="EHN"/>
    <property type="match status" value="1"/>
</dbReference>
<feature type="active site" description="Proton donor" evidence="4">
    <location>
        <position position="310"/>
    </location>
</feature>
<organism evidence="6 7">
    <name type="scientific">Lepidopterella palustris CBS 459.81</name>
    <dbReference type="NCBI Taxonomy" id="1314670"/>
    <lineage>
        <taxon>Eukaryota</taxon>
        <taxon>Fungi</taxon>
        <taxon>Dikarya</taxon>
        <taxon>Ascomycota</taxon>
        <taxon>Pezizomycotina</taxon>
        <taxon>Dothideomycetes</taxon>
        <taxon>Pleosporomycetidae</taxon>
        <taxon>Mytilinidiales</taxon>
        <taxon>Argynnaceae</taxon>
        <taxon>Lepidopterella</taxon>
    </lineage>
</organism>
<feature type="active site" description="Nucleophile" evidence="4">
    <location>
        <position position="177"/>
    </location>
</feature>
<dbReference type="Proteomes" id="UP000250266">
    <property type="component" value="Unassembled WGS sequence"/>
</dbReference>
<dbReference type="InterPro" id="IPR000639">
    <property type="entry name" value="Epox_hydrolase-like"/>
</dbReference>